<keyword evidence="5" id="KW-0408">Iron</keyword>
<evidence type="ECO:0000256" key="5">
    <source>
        <dbReference type="ARBA" id="ARBA00023004"/>
    </source>
</evidence>
<dbReference type="CDD" id="cd11065">
    <property type="entry name" value="CYP64-like"/>
    <property type="match status" value="1"/>
</dbReference>
<dbReference type="Proteomes" id="UP001610334">
    <property type="component" value="Unassembled WGS sequence"/>
</dbReference>
<dbReference type="PRINTS" id="PR00385">
    <property type="entry name" value="P450"/>
</dbReference>
<dbReference type="Gene3D" id="1.10.630.10">
    <property type="entry name" value="Cytochrome P450"/>
    <property type="match status" value="1"/>
</dbReference>
<evidence type="ECO:0000256" key="6">
    <source>
        <dbReference type="ARBA" id="ARBA00023033"/>
    </source>
</evidence>
<accession>A0ABR4HK35</accession>
<comment type="similarity">
    <text evidence="2">Belongs to the cytochrome P450 family.</text>
</comment>
<sequence>MGLPLGNDQLPWTTNLWILFVSFLVSVVAALVVTLAPYTWASLRPKNFPPGPKPLPFIGNLNLIPPSKAFILFHEWTKRYGTIIGLKFGPANVVVLNNWRDVQELLEKRGHIYSSRPPNYIANELICKNHTHILFTAYGNGWKALRKAAQGLFTPRELAAVLPIQEAEATQTVYDIIREPEQYYEHIQRYTTAVILASVFGQRGKSFNSPNVQALYDVQNRFTALLEPGAAPPVDGITFLQYIPEFMAPWKRRAKEIRRDQRALYSRLYNTTKERMARGVRMGCFMEKLIDDQVKNNLDDEHTMYLGGILMEAGSDTTSSTLLSFLLAVLENPVTLKRAQEDVDRVCGVKRSPTMSDLEDLPYIEACMHEILRWRPVAAGGIPHMLTQTDTYKDYVFPAGTIFFANTWAIHHDENEFDNPSQFNPDRWLGGNKYGTKEDITLDSSEQRKTSYGWGAGRRICSGQKMAEASLKINIAKMVWAFDFGREEGGARPDVSVETGYEGGFLVCPKKFPIRIKPRSEAHMAVIGREFEGLKGFYESLAT</sequence>
<comment type="caution">
    <text evidence="8">The sequence shown here is derived from an EMBL/GenBank/DDBJ whole genome shotgun (WGS) entry which is preliminary data.</text>
</comment>
<evidence type="ECO:0000256" key="3">
    <source>
        <dbReference type="ARBA" id="ARBA00022723"/>
    </source>
</evidence>
<reference evidence="8 9" key="1">
    <citation type="submission" date="2024-07" db="EMBL/GenBank/DDBJ databases">
        <title>Section-level genome sequencing and comparative genomics of Aspergillus sections Usti and Cavernicolus.</title>
        <authorList>
            <consortium name="Lawrence Berkeley National Laboratory"/>
            <person name="Nybo J.L."/>
            <person name="Vesth T.C."/>
            <person name="Theobald S."/>
            <person name="Frisvad J.C."/>
            <person name="Larsen T.O."/>
            <person name="Kjaerboelling I."/>
            <person name="Rothschild-Mancinelli K."/>
            <person name="Lyhne E.K."/>
            <person name="Kogle M.E."/>
            <person name="Barry K."/>
            <person name="Clum A."/>
            <person name="Na H."/>
            <person name="Ledsgaard L."/>
            <person name="Lin J."/>
            <person name="Lipzen A."/>
            <person name="Kuo A."/>
            <person name="Riley R."/>
            <person name="Mondo S."/>
            <person name="Labutti K."/>
            <person name="Haridas S."/>
            <person name="Pangalinan J."/>
            <person name="Salamov A.A."/>
            <person name="Simmons B.A."/>
            <person name="Magnuson J.K."/>
            <person name="Chen J."/>
            <person name="Drula E."/>
            <person name="Henrissat B."/>
            <person name="Wiebenga A."/>
            <person name="Lubbers R.J."/>
            <person name="Gomes A.C."/>
            <person name="Makela M.R."/>
            <person name="Stajich J."/>
            <person name="Grigoriev I.V."/>
            <person name="Mortensen U.H."/>
            <person name="De Vries R.P."/>
            <person name="Baker S.E."/>
            <person name="Andersen M.R."/>
        </authorList>
    </citation>
    <scope>NUCLEOTIDE SEQUENCE [LARGE SCALE GENOMIC DNA]</scope>
    <source>
        <strain evidence="8 9">CBS 588.65</strain>
    </source>
</reference>
<dbReference type="InterPro" id="IPR050364">
    <property type="entry name" value="Cytochrome_P450_fung"/>
</dbReference>
<evidence type="ECO:0000313" key="8">
    <source>
        <dbReference type="EMBL" id="KAL2815747.1"/>
    </source>
</evidence>
<dbReference type="InterPro" id="IPR002401">
    <property type="entry name" value="Cyt_P450_E_grp-I"/>
</dbReference>
<evidence type="ECO:0000256" key="2">
    <source>
        <dbReference type="ARBA" id="ARBA00010617"/>
    </source>
</evidence>
<dbReference type="PANTHER" id="PTHR46300">
    <property type="entry name" value="P450, PUTATIVE (EUROFUNG)-RELATED-RELATED"/>
    <property type="match status" value="1"/>
</dbReference>
<keyword evidence="4" id="KW-0560">Oxidoreductase</keyword>
<dbReference type="EMBL" id="JBFXLT010000026">
    <property type="protein sequence ID" value="KAL2815747.1"/>
    <property type="molecule type" value="Genomic_DNA"/>
</dbReference>
<dbReference type="PRINTS" id="PR00463">
    <property type="entry name" value="EP450I"/>
</dbReference>
<keyword evidence="7" id="KW-0472">Membrane</keyword>
<evidence type="ECO:0000256" key="1">
    <source>
        <dbReference type="ARBA" id="ARBA00001971"/>
    </source>
</evidence>
<keyword evidence="3" id="KW-0479">Metal-binding</keyword>
<dbReference type="PANTHER" id="PTHR46300:SF2">
    <property type="entry name" value="CYTOCHROME P450 MONOOXYGENASE ALNH-RELATED"/>
    <property type="match status" value="1"/>
</dbReference>
<dbReference type="InterPro" id="IPR001128">
    <property type="entry name" value="Cyt_P450"/>
</dbReference>
<organism evidence="8 9">
    <name type="scientific">Aspergillus granulosus</name>
    <dbReference type="NCBI Taxonomy" id="176169"/>
    <lineage>
        <taxon>Eukaryota</taxon>
        <taxon>Fungi</taxon>
        <taxon>Dikarya</taxon>
        <taxon>Ascomycota</taxon>
        <taxon>Pezizomycotina</taxon>
        <taxon>Eurotiomycetes</taxon>
        <taxon>Eurotiomycetidae</taxon>
        <taxon>Eurotiales</taxon>
        <taxon>Aspergillaceae</taxon>
        <taxon>Aspergillus</taxon>
        <taxon>Aspergillus subgen. Nidulantes</taxon>
    </lineage>
</organism>
<evidence type="ECO:0000313" key="9">
    <source>
        <dbReference type="Proteomes" id="UP001610334"/>
    </source>
</evidence>
<evidence type="ECO:0000256" key="4">
    <source>
        <dbReference type="ARBA" id="ARBA00023002"/>
    </source>
</evidence>
<comment type="cofactor">
    <cofactor evidence="1">
        <name>heme</name>
        <dbReference type="ChEBI" id="CHEBI:30413"/>
    </cofactor>
</comment>
<keyword evidence="7" id="KW-1133">Transmembrane helix</keyword>
<gene>
    <name evidence="8" type="ORF">BJX63DRAFT_441970</name>
</gene>
<feature type="transmembrane region" description="Helical" evidence="7">
    <location>
        <begin position="16"/>
        <end position="38"/>
    </location>
</feature>
<keyword evidence="7" id="KW-0812">Transmembrane</keyword>
<dbReference type="Pfam" id="PF00067">
    <property type="entry name" value="p450"/>
    <property type="match status" value="1"/>
</dbReference>
<keyword evidence="9" id="KW-1185">Reference proteome</keyword>
<protein>
    <submittedName>
        <fullName evidence="8">Cytochrome P450</fullName>
    </submittedName>
</protein>
<dbReference type="SUPFAM" id="SSF48264">
    <property type="entry name" value="Cytochrome P450"/>
    <property type="match status" value="1"/>
</dbReference>
<evidence type="ECO:0000256" key="7">
    <source>
        <dbReference type="SAM" id="Phobius"/>
    </source>
</evidence>
<dbReference type="InterPro" id="IPR036396">
    <property type="entry name" value="Cyt_P450_sf"/>
</dbReference>
<name>A0ABR4HK35_9EURO</name>
<keyword evidence="6" id="KW-0503">Monooxygenase</keyword>
<proteinExistence type="inferred from homology"/>